<feature type="transmembrane region" description="Helical" evidence="6">
    <location>
        <begin position="454"/>
        <end position="474"/>
    </location>
</feature>
<dbReference type="EMBL" id="CAVNYO010000023">
    <property type="protein sequence ID" value="CAK5262687.1"/>
    <property type="molecule type" value="Genomic_DNA"/>
</dbReference>
<comment type="subcellular location">
    <subcellularLocation>
        <location evidence="1">Membrane</location>
        <topology evidence="1">Multi-pass membrane protein</topology>
    </subcellularLocation>
</comment>
<evidence type="ECO:0000256" key="4">
    <source>
        <dbReference type="ARBA" id="ARBA00023136"/>
    </source>
</evidence>
<dbReference type="Proteomes" id="UP001295794">
    <property type="component" value="Unassembled WGS sequence"/>
</dbReference>
<feature type="transmembrane region" description="Helical" evidence="6">
    <location>
        <begin position="486"/>
        <end position="511"/>
    </location>
</feature>
<feature type="transmembrane region" description="Helical" evidence="6">
    <location>
        <begin position="169"/>
        <end position="190"/>
    </location>
</feature>
<evidence type="ECO:0000256" key="2">
    <source>
        <dbReference type="ARBA" id="ARBA00022692"/>
    </source>
</evidence>
<dbReference type="PANTHER" id="PTHR23502">
    <property type="entry name" value="MAJOR FACILITATOR SUPERFAMILY"/>
    <property type="match status" value="1"/>
</dbReference>
<dbReference type="GO" id="GO:0022857">
    <property type="term" value="F:transmembrane transporter activity"/>
    <property type="evidence" value="ECO:0007669"/>
    <property type="project" value="InterPro"/>
</dbReference>
<feature type="compositionally biased region" description="Basic and acidic residues" evidence="5">
    <location>
        <begin position="18"/>
        <end position="30"/>
    </location>
</feature>
<dbReference type="GO" id="GO:0005886">
    <property type="term" value="C:plasma membrane"/>
    <property type="evidence" value="ECO:0007669"/>
    <property type="project" value="TreeGrafter"/>
</dbReference>
<dbReference type="Pfam" id="PF07690">
    <property type="entry name" value="MFS_1"/>
    <property type="match status" value="1"/>
</dbReference>
<feature type="compositionally biased region" description="Polar residues" evidence="5">
    <location>
        <begin position="1"/>
        <end position="17"/>
    </location>
</feature>
<dbReference type="Gene3D" id="1.20.1250.20">
    <property type="entry name" value="MFS general substrate transporter like domains"/>
    <property type="match status" value="2"/>
</dbReference>
<feature type="transmembrane region" description="Helical" evidence="6">
    <location>
        <begin position="139"/>
        <end position="157"/>
    </location>
</feature>
<comment type="caution">
    <text evidence="7">The sequence shown here is derived from an EMBL/GenBank/DDBJ whole genome shotgun (WGS) entry which is preliminary data.</text>
</comment>
<keyword evidence="2 6" id="KW-0812">Transmembrane</keyword>
<evidence type="ECO:0000256" key="1">
    <source>
        <dbReference type="ARBA" id="ARBA00004141"/>
    </source>
</evidence>
<keyword evidence="4 6" id="KW-0472">Membrane</keyword>
<dbReference type="InterPro" id="IPR036259">
    <property type="entry name" value="MFS_trans_sf"/>
</dbReference>
<evidence type="ECO:0000313" key="7">
    <source>
        <dbReference type="EMBL" id="CAK5262687.1"/>
    </source>
</evidence>
<feature type="region of interest" description="Disordered" evidence="5">
    <location>
        <begin position="1"/>
        <end position="47"/>
    </location>
</feature>
<organism evidence="7 8">
    <name type="scientific">Mycena citricolor</name>
    <dbReference type="NCBI Taxonomy" id="2018698"/>
    <lineage>
        <taxon>Eukaryota</taxon>
        <taxon>Fungi</taxon>
        <taxon>Dikarya</taxon>
        <taxon>Basidiomycota</taxon>
        <taxon>Agaricomycotina</taxon>
        <taxon>Agaricomycetes</taxon>
        <taxon>Agaricomycetidae</taxon>
        <taxon>Agaricales</taxon>
        <taxon>Marasmiineae</taxon>
        <taxon>Mycenaceae</taxon>
        <taxon>Mycena</taxon>
    </lineage>
</organism>
<gene>
    <name evidence="7" type="ORF">MYCIT1_LOCUS1610</name>
</gene>
<evidence type="ECO:0000256" key="6">
    <source>
        <dbReference type="SAM" id="Phobius"/>
    </source>
</evidence>
<feature type="transmembrane region" description="Helical" evidence="6">
    <location>
        <begin position="72"/>
        <end position="91"/>
    </location>
</feature>
<dbReference type="AlphaFoldDB" id="A0AAD2GSQ8"/>
<dbReference type="SUPFAM" id="SSF103473">
    <property type="entry name" value="MFS general substrate transporter"/>
    <property type="match status" value="2"/>
</dbReference>
<evidence type="ECO:0008006" key="9">
    <source>
        <dbReference type="Google" id="ProtNLM"/>
    </source>
</evidence>
<keyword evidence="8" id="KW-1185">Reference proteome</keyword>
<proteinExistence type="predicted"/>
<feature type="transmembrane region" description="Helical" evidence="6">
    <location>
        <begin position="111"/>
        <end position="127"/>
    </location>
</feature>
<sequence>MSSAISTEEADTPSNQTLHEENLTEKHERSPTPTETHTGTGLEKAQDSEDDSFLVKLDPSEDPVLFSPFKKWLVVMVISAGSFCVTCASSMASFTEQALAEEFHVSREPTILMISLFVLGLGVGPLITGPFSEVYGRSIIYQVSYVLLVLFSLPVVFAPDLGVALTFRFLLGAAGASFLSVAGGSIADLFSGPQVRMSAHGSLYHVSGTQFLGPGLYTIRQSVYVLIVPSLRAIIVRFHQSEFVLEMDVSDLDYLELCPTYYHFPGLFSISKYHITPLKRSMQFVPETYAPVLLRRKSRRLRKETGDERYWAPLDRHEINFAQSLLLSCYVPFSMSHLTPFIFAMLNLFFRASDVRQNGPSARYLDCSASRNLVPDVPGLSDHIRTRAPLQRSEHRPHLSGHRHRHGRGSLYTAILGQASLSQASASSVLAKHKYRHHARAAAANGGKAPPETLLVMGQVGGIMVPLSLYWFAFTTYPRVHWVVPIIASIPFGTGTFFVFTATFTYLVTAYRPIAASAMAANSALRSSFAAAFPLFAGAMYNKLGTVGATALLAGLATIMVPLPFIFYRMGPELRAKSRFAV</sequence>
<evidence type="ECO:0000256" key="5">
    <source>
        <dbReference type="SAM" id="MobiDB-lite"/>
    </source>
</evidence>
<dbReference type="PANTHER" id="PTHR23502:SF7">
    <property type="entry name" value="DRUG_PROTON ANTIPORTER YHK8-RELATED"/>
    <property type="match status" value="1"/>
</dbReference>
<reference evidence="7" key="1">
    <citation type="submission" date="2023-11" db="EMBL/GenBank/DDBJ databases">
        <authorList>
            <person name="De Vega J J."/>
            <person name="De Vega J J."/>
        </authorList>
    </citation>
    <scope>NUCLEOTIDE SEQUENCE</scope>
</reference>
<protein>
    <recommendedName>
        <fullName evidence="9">MFS general substrate transporter</fullName>
    </recommendedName>
</protein>
<dbReference type="InterPro" id="IPR011701">
    <property type="entry name" value="MFS"/>
</dbReference>
<evidence type="ECO:0000256" key="3">
    <source>
        <dbReference type="ARBA" id="ARBA00022989"/>
    </source>
</evidence>
<keyword evidence="3 6" id="KW-1133">Transmembrane helix</keyword>
<evidence type="ECO:0000313" key="8">
    <source>
        <dbReference type="Proteomes" id="UP001295794"/>
    </source>
</evidence>
<name>A0AAD2GSQ8_9AGAR</name>
<feature type="transmembrane region" description="Helical" evidence="6">
    <location>
        <begin position="547"/>
        <end position="568"/>
    </location>
</feature>
<accession>A0AAD2GSQ8</accession>